<dbReference type="SUPFAM" id="SSF103481">
    <property type="entry name" value="Multidrug resistance efflux transporter EmrE"/>
    <property type="match status" value="2"/>
</dbReference>
<dbReference type="EMBL" id="JAIXNE010000003">
    <property type="protein sequence ID" value="MCA6076581.1"/>
    <property type="molecule type" value="Genomic_DNA"/>
</dbReference>
<evidence type="ECO:0000259" key="2">
    <source>
        <dbReference type="Pfam" id="PF00892"/>
    </source>
</evidence>
<keyword evidence="1" id="KW-0472">Membrane</keyword>
<dbReference type="PANTHER" id="PTHR22911">
    <property type="entry name" value="ACYL-MALONYL CONDENSING ENZYME-RELATED"/>
    <property type="match status" value="1"/>
</dbReference>
<feature type="transmembrane region" description="Helical" evidence="1">
    <location>
        <begin position="7"/>
        <end position="29"/>
    </location>
</feature>
<dbReference type="AlphaFoldDB" id="A0A9X1HS56"/>
<feature type="transmembrane region" description="Helical" evidence="1">
    <location>
        <begin position="116"/>
        <end position="135"/>
    </location>
</feature>
<feature type="transmembrane region" description="Helical" evidence="1">
    <location>
        <begin position="271"/>
        <end position="288"/>
    </location>
</feature>
<feature type="transmembrane region" description="Helical" evidence="1">
    <location>
        <begin position="141"/>
        <end position="162"/>
    </location>
</feature>
<accession>A0A9X1HS56</accession>
<dbReference type="PANTHER" id="PTHR22911:SF79">
    <property type="entry name" value="MOBA-LIKE NTP TRANSFERASE DOMAIN-CONTAINING PROTEIN"/>
    <property type="match status" value="1"/>
</dbReference>
<feature type="transmembrane region" description="Helical" evidence="1">
    <location>
        <begin position="35"/>
        <end position="52"/>
    </location>
</feature>
<comment type="caution">
    <text evidence="3">The sequence shown here is derived from an EMBL/GenBank/DDBJ whole genome shotgun (WGS) entry which is preliminary data.</text>
</comment>
<proteinExistence type="predicted"/>
<dbReference type="Pfam" id="PF00892">
    <property type="entry name" value="EamA"/>
    <property type="match status" value="2"/>
</dbReference>
<evidence type="ECO:0000313" key="5">
    <source>
        <dbReference type="EMBL" id="MCA6077709.1"/>
    </source>
</evidence>
<dbReference type="Proteomes" id="UP001139409">
    <property type="component" value="Unassembled WGS sequence"/>
</dbReference>
<dbReference type="EMBL" id="JAIXNE010000002">
    <property type="protein sequence ID" value="MCA6075404.1"/>
    <property type="molecule type" value="Genomic_DNA"/>
</dbReference>
<evidence type="ECO:0000313" key="3">
    <source>
        <dbReference type="EMBL" id="MCA6075404.1"/>
    </source>
</evidence>
<feature type="transmembrane region" description="Helical" evidence="1">
    <location>
        <begin position="212"/>
        <end position="228"/>
    </location>
</feature>
<reference evidence="3" key="1">
    <citation type="submission" date="2021-09" db="EMBL/GenBank/DDBJ databases">
        <title>Fulvivirga sp. isolated from coastal sediment.</title>
        <authorList>
            <person name="Yu H."/>
        </authorList>
    </citation>
    <scope>NUCLEOTIDE SEQUENCE</scope>
    <source>
        <strain evidence="3">1062</strain>
    </source>
</reference>
<dbReference type="InterPro" id="IPR000620">
    <property type="entry name" value="EamA_dom"/>
</dbReference>
<feature type="transmembrane region" description="Helical" evidence="1">
    <location>
        <begin position="174"/>
        <end position="192"/>
    </location>
</feature>
<evidence type="ECO:0000313" key="4">
    <source>
        <dbReference type="EMBL" id="MCA6076581.1"/>
    </source>
</evidence>
<dbReference type="InterPro" id="IPR037185">
    <property type="entry name" value="EmrE-like"/>
</dbReference>
<evidence type="ECO:0000256" key="1">
    <source>
        <dbReference type="SAM" id="Phobius"/>
    </source>
</evidence>
<evidence type="ECO:0000313" key="6">
    <source>
        <dbReference type="Proteomes" id="UP001139409"/>
    </source>
</evidence>
<keyword evidence="6" id="KW-1185">Reference proteome</keyword>
<gene>
    <name evidence="3" type="ORF">LDX50_11025</name>
    <name evidence="4" type="ORF">LDX50_16995</name>
    <name evidence="5" type="ORF">LDX50_22715</name>
</gene>
<name>A0A9X1HS56_9BACT</name>
<dbReference type="RefSeq" id="WP_225698506.1">
    <property type="nucleotide sequence ID" value="NZ_JAIXNE010000002.1"/>
</dbReference>
<keyword evidence="1" id="KW-1133">Transmembrane helix</keyword>
<keyword evidence="1" id="KW-0812">Transmembrane</keyword>
<protein>
    <submittedName>
        <fullName evidence="3">DMT family transporter</fullName>
    </submittedName>
</protein>
<feature type="transmembrane region" description="Helical" evidence="1">
    <location>
        <begin position="240"/>
        <end position="259"/>
    </location>
</feature>
<sequence length="303" mass="34397">MTATRDYVRLHVIVLFWGFTAILGALITIPSVEIVFYRTLIAFIGLGILLKFRGRSFKMPRRSALQILGTGGLIAAHWILFFAAARVANVSVCLAGMATCSLWTSLLEPLFNKKKILFYEVLLGLLGLIGLWVIFQFDFQYKWGIIMAVISAFLSALFTVINGSFTKRHNAYTITFYEMIGAWLSVVLFLPFYQAYLSPDGLLHLAPVPLDWLYLMILAIICTVYAYSESVELMKRLSAFIINLTVNLEPVYGIILALILFPEKEKMPGNFYLGTGLIIISVLLYPLLNKYYRRRYLKVDGLR</sequence>
<organism evidence="3 6">
    <name type="scientific">Fulvivirga sedimenti</name>
    <dbReference type="NCBI Taxonomy" id="2879465"/>
    <lineage>
        <taxon>Bacteria</taxon>
        <taxon>Pseudomonadati</taxon>
        <taxon>Bacteroidota</taxon>
        <taxon>Cytophagia</taxon>
        <taxon>Cytophagales</taxon>
        <taxon>Fulvivirgaceae</taxon>
        <taxon>Fulvivirga</taxon>
    </lineage>
</organism>
<feature type="transmembrane region" description="Helical" evidence="1">
    <location>
        <begin position="64"/>
        <end position="81"/>
    </location>
</feature>
<feature type="transmembrane region" description="Helical" evidence="1">
    <location>
        <begin position="87"/>
        <end position="104"/>
    </location>
</feature>
<dbReference type="GO" id="GO:0016020">
    <property type="term" value="C:membrane"/>
    <property type="evidence" value="ECO:0007669"/>
    <property type="project" value="InterPro"/>
</dbReference>
<feature type="domain" description="EamA" evidence="2">
    <location>
        <begin position="13"/>
        <end position="135"/>
    </location>
</feature>
<dbReference type="EMBL" id="JAIXNE010000004">
    <property type="protein sequence ID" value="MCA6077709.1"/>
    <property type="molecule type" value="Genomic_DNA"/>
</dbReference>
<feature type="domain" description="EamA" evidence="2">
    <location>
        <begin position="143"/>
        <end position="284"/>
    </location>
</feature>